<accession>A0A077X2H6</accession>
<name>A0A077X2H6_9FUNG</name>
<keyword evidence="3 4" id="KW-0472">Membrane</keyword>
<dbReference type="GO" id="GO:0016020">
    <property type="term" value="C:membrane"/>
    <property type="evidence" value="ECO:0007669"/>
    <property type="project" value="UniProtKB-SubCell"/>
</dbReference>
<dbReference type="OrthoDB" id="73901at2759"/>
<feature type="transmembrane region" description="Helical" evidence="4">
    <location>
        <begin position="88"/>
        <end position="108"/>
    </location>
</feature>
<evidence type="ECO:0000256" key="3">
    <source>
        <dbReference type="ARBA" id="ARBA00023136"/>
    </source>
</evidence>
<organism evidence="5">
    <name type="scientific">Lichtheimia ramosa</name>
    <dbReference type="NCBI Taxonomy" id="688394"/>
    <lineage>
        <taxon>Eukaryota</taxon>
        <taxon>Fungi</taxon>
        <taxon>Fungi incertae sedis</taxon>
        <taxon>Mucoromycota</taxon>
        <taxon>Mucoromycotina</taxon>
        <taxon>Mucoromycetes</taxon>
        <taxon>Mucorales</taxon>
        <taxon>Lichtheimiaceae</taxon>
        <taxon>Lichtheimia</taxon>
    </lineage>
</organism>
<protein>
    <recommendedName>
        <fullName evidence="4">Copper transport protein</fullName>
    </recommendedName>
</protein>
<dbReference type="InterPro" id="IPR007274">
    <property type="entry name" value="Cop_transporter"/>
</dbReference>
<evidence type="ECO:0000313" key="5">
    <source>
        <dbReference type="EMBL" id="CDS13242.1"/>
    </source>
</evidence>
<reference evidence="5" key="1">
    <citation type="journal article" date="2014" name="Genome Announc.">
        <title>De novo whole-genome sequence and genome annotation of Lichtheimia ramosa.</title>
        <authorList>
            <person name="Linde J."/>
            <person name="Schwartze V."/>
            <person name="Binder U."/>
            <person name="Lass-Florl C."/>
            <person name="Voigt K."/>
            <person name="Horn F."/>
        </authorList>
    </citation>
    <scope>NUCLEOTIDE SEQUENCE</scope>
    <source>
        <strain evidence="5">JMRC FSU:6197</strain>
    </source>
</reference>
<gene>
    <name evidence="5" type="ORF">LRAMOSA05420</name>
</gene>
<comment type="similarity">
    <text evidence="4">Belongs to the copper transporter (Ctr) (TC 1.A.56) family. SLC31A subfamily.</text>
</comment>
<proteinExistence type="inferred from homology"/>
<feature type="transmembrane region" description="Helical" evidence="4">
    <location>
        <begin position="33"/>
        <end position="53"/>
    </location>
</feature>
<keyword evidence="4" id="KW-0813">Transport</keyword>
<keyword evidence="4" id="KW-0186">Copper</keyword>
<dbReference type="GO" id="GO:0005375">
    <property type="term" value="F:copper ion transmembrane transporter activity"/>
    <property type="evidence" value="ECO:0007669"/>
    <property type="project" value="UniProtKB-UniRule"/>
</dbReference>
<keyword evidence="4" id="KW-0406">Ion transport</keyword>
<dbReference type="AlphaFoldDB" id="A0A077X2H6"/>
<evidence type="ECO:0000256" key="4">
    <source>
        <dbReference type="RuleBase" id="RU367022"/>
    </source>
</evidence>
<sequence length="159" mass="18876">MESSGMVWWFHPEVQGVHLLFESFVLDSGWKLFLAYIFIVAMCWLERGISYYLDYRTRRRGWKDILLRTGLYGVATTLRLWYMLVTMYFNIGLFIVVVVSLTSGQLAVEYFKTHNAKLYNDHGYAQPSKQQHEEEQQLFAVTEDAFELSRNSYDQREMK</sequence>
<comment type="subcellular location">
    <subcellularLocation>
        <location evidence="4">Membrane</location>
        <topology evidence="4">Multi-pass membrane protein</topology>
    </subcellularLocation>
</comment>
<evidence type="ECO:0000256" key="2">
    <source>
        <dbReference type="ARBA" id="ARBA00022989"/>
    </source>
</evidence>
<keyword evidence="1 4" id="KW-0812">Transmembrane</keyword>
<dbReference type="Pfam" id="PF04145">
    <property type="entry name" value="Ctr"/>
    <property type="match status" value="1"/>
</dbReference>
<dbReference type="EMBL" id="LK023379">
    <property type="protein sequence ID" value="CDS13242.1"/>
    <property type="molecule type" value="Genomic_DNA"/>
</dbReference>
<evidence type="ECO:0000256" key="1">
    <source>
        <dbReference type="ARBA" id="ARBA00022692"/>
    </source>
</evidence>
<dbReference type="PANTHER" id="PTHR12483">
    <property type="entry name" value="SOLUTE CARRIER FAMILY 31 COPPER TRANSPORTERS"/>
    <property type="match status" value="1"/>
</dbReference>
<keyword evidence="2 4" id="KW-1133">Transmembrane helix</keyword>
<keyword evidence="4" id="KW-0187">Copper transport</keyword>